<keyword evidence="1" id="KW-0812">Transmembrane</keyword>
<dbReference type="PANTHER" id="PTHR30438">
    <property type="entry name" value="36 KDA ANTIGEN-RELATED"/>
    <property type="match status" value="1"/>
</dbReference>
<dbReference type="Gene3D" id="1.10.287.470">
    <property type="entry name" value="Helix hairpin bin"/>
    <property type="match status" value="1"/>
</dbReference>
<sequence length="326" mass="36701">MGNKVVVYSVMSLVVAIAMWVAWSFHEAYQPKPIILQGEVDAQSYSIGSKLAGRIDEVFVKKGDMLQKGERVFTISSPEVEAKLAQAKAAEGVASAKKRQADAGARREQIEAAKDQWHKAKAAEALMKRTYERIEKLYEQGVISQQKRDEVYTKYRAAKYDANAAQEMAKMTQAGARVEVKEAASAQEQIYKAKVKEVDIYMDERTQYANHAGEVTQVLIHSGELAPTGFPVVFTVDMNNTWGRFAVREDYLRYFQKGKIFRVKIPAIDDRSYAFKVSSIAVMGDYATWRATESGKGFDMKSFEVELRPLKPIKNLRVGMSLLLEL</sequence>
<keyword evidence="1" id="KW-1133">Transmembrane helix</keyword>
<dbReference type="AlphaFoldDB" id="A0A1W1CGP2"/>
<accession>A0A1W1CGP2</accession>
<reference evidence="2" key="1">
    <citation type="submission" date="2016-10" db="EMBL/GenBank/DDBJ databases">
        <authorList>
            <person name="de Groot N.N."/>
        </authorList>
    </citation>
    <scope>NUCLEOTIDE SEQUENCE</scope>
</reference>
<protein>
    <submittedName>
        <fullName evidence="2">Membrane-fusion protein</fullName>
    </submittedName>
</protein>
<dbReference type="SUPFAM" id="SSF111369">
    <property type="entry name" value="HlyD-like secretion proteins"/>
    <property type="match status" value="1"/>
</dbReference>
<keyword evidence="1" id="KW-0472">Membrane</keyword>
<dbReference type="Gene3D" id="2.40.30.170">
    <property type="match status" value="1"/>
</dbReference>
<evidence type="ECO:0000256" key="1">
    <source>
        <dbReference type="SAM" id="Phobius"/>
    </source>
</evidence>
<name>A0A1W1CGP2_9ZZZZ</name>
<dbReference type="EMBL" id="FPHC01000072">
    <property type="protein sequence ID" value="SFV64966.1"/>
    <property type="molecule type" value="Genomic_DNA"/>
</dbReference>
<dbReference type="PANTHER" id="PTHR30438:SF1">
    <property type="entry name" value="36 KDA ANTIGEN"/>
    <property type="match status" value="1"/>
</dbReference>
<organism evidence="2">
    <name type="scientific">hydrothermal vent metagenome</name>
    <dbReference type="NCBI Taxonomy" id="652676"/>
    <lineage>
        <taxon>unclassified sequences</taxon>
        <taxon>metagenomes</taxon>
        <taxon>ecological metagenomes</taxon>
    </lineage>
</organism>
<dbReference type="Gene3D" id="2.40.50.100">
    <property type="match status" value="1"/>
</dbReference>
<feature type="transmembrane region" description="Helical" evidence="1">
    <location>
        <begin position="6"/>
        <end position="25"/>
    </location>
</feature>
<proteinExistence type="predicted"/>
<evidence type="ECO:0000313" key="2">
    <source>
        <dbReference type="EMBL" id="SFV64966.1"/>
    </source>
</evidence>
<gene>
    <name evidence="2" type="ORF">MNB_SV-6-1447</name>
</gene>